<evidence type="ECO:0000313" key="2">
    <source>
        <dbReference type="Proteomes" id="UP001470230"/>
    </source>
</evidence>
<proteinExistence type="predicted"/>
<dbReference type="InterPro" id="IPR008979">
    <property type="entry name" value="Galactose-bd-like_sf"/>
</dbReference>
<dbReference type="PANTHER" id="PTHR47457">
    <property type="entry name" value="OS05G0345500 PROTEIN"/>
    <property type="match status" value="1"/>
</dbReference>
<evidence type="ECO:0008006" key="3">
    <source>
        <dbReference type="Google" id="ProtNLM"/>
    </source>
</evidence>
<evidence type="ECO:0000313" key="1">
    <source>
        <dbReference type="EMBL" id="KAK8844311.1"/>
    </source>
</evidence>
<sequence length="430" mass="50966">MTNRFQLQLESILQVPIESYPKDFLFIVNGQEFQTSKFAADILSPIICNLHRTDQTFSEFTINTTFKGDFQTILGFLDFSTKEIKDNEIPFISEIMEKLGTDRINIINQFKEEISINNAIDSIKIHQNYPKFHKSDLNQEIDFLRENFYDLNDSQMRDLSQINEEIIISIIGSNNLKLNSEDQLLKFITEICSQKVECSYMYEYVQFTNVTKDELSRFIAHFNIEYLTYGTWISLSKRLFESEKNDIKNKERYRQNKALKKFVNIQFKEKTLRGIFNYLRTHSNINDEVKVTYSSRFDGDLDLLLDIECQSNDFYTANLENSWICFEFKNHKIIPSSYTIRSCYYEKNKQHPKSWIVEGSENGFDWTIVDEQRNCSALNGSNLVRNFTIKNESEKKFKFIRIHQTERNWNSFFNVNCLSFCSIELYGKLF</sequence>
<keyword evidence="2" id="KW-1185">Reference proteome</keyword>
<organism evidence="1 2">
    <name type="scientific">Tritrichomonas musculus</name>
    <dbReference type="NCBI Taxonomy" id="1915356"/>
    <lineage>
        <taxon>Eukaryota</taxon>
        <taxon>Metamonada</taxon>
        <taxon>Parabasalia</taxon>
        <taxon>Tritrichomonadida</taxon>
        <taxon>Tritrichomonadidae</taxon>
        <taxon>Tritrichomonas</taxon>
    </lineage>
</organism>
<gene>
    <name evidence="1" type="ORF">M9Y10_024524</name>
</gene>
<dbReference type="EMBL" id="JAPFFF010000033">
    <property type="protein sequence ID" value="KAK8844311.1"/>
    <property type="molecule type" value="Genomic_DNA"/>
</dbReference>
<dbReference type="PANTHER" id="PTHR47457:SF1">
    <property type="entry name" value="BTB DOMAIN-CONTAINING PROTEIN-RELATED"/>
    <property type="match status" value="1"/>
</dbReference>
<accession>A0ABR2HD75</accession>
<dbReference type="Proteomes" id="UP001470230">
    <property type="component" value="Unassembled WGS sequence"/>
</dbReference>
<comment type="caution">
    <text evidence="1">The sequence shown here is derived from an EMBL/GenBank/DDBJ whole genome shotgun (WGS) entry which is preliminary data.</text>
</comment>
<name>A0ABR2HD75_9EUKA</name>
<protein>
    <recommendedName>
        <fullName evidence="3">BTB domain-containing protein</fullName>
    </recommendedName>
</protein>
<dbReference type="Gene3D" id="2.60.120.260">
    <property type="entry name" value="Galactose-binding domain-like"/>
    <property type="match status" value="1"/>
</dbReference>
<dbReference type="SUPFAM" id="SSF49785">
    <property type="entry name" value="Galactose-binding domain-like"/>
    <property type="match status" value="1"/>
</dbReference>
<reference evidence="1 2" key="1">
    <citation type="submission" date="2024-04" db="EMBL/GenBank/DDBJ databases">
        <title>Tritrichomonas musculus Genome.</title>
        <authorList>
            <person name="Alves-Ferreira E."/>
            <person name="Grigg M."/>
            <person name="Lorenzi H."/>
            <person name="Galac M."/>
        </authorList>
    </citation>
    <scope>NUCLEOTIDE SEQUENCE [LARGE SCALE GENOMIC DNA]</scope>
    <source>
        <strain evidence="1 2">EAF2021</strain>
    </source>
</reference>